<feature type="non-terminal residue" evidence="1">
    <location>
        <position position="169"/>
    </location>
</feature>
<protein>
    <submittedName>
        <fullName evidence="1">7254_t:CDS:1</fullName>
    </submittedName>
</protein>
<keyword evidence="2" id="KW-1185">Reference proteome</keyword>
<reference evidence="1" key="1">
    <citation type="submission" date="2021-06" db="EMBL/GenBank/DDBJ databases">
        <authorList>
            <person name="Kallberg Y."/>
            <person name="Tangrot J."/>
            <person name="Rosling A."/>
        </authorList>
    </citation>
    <scope>NUCLEOTIDE SEQUENCE</scope>
    <source>
        <strain evidence="1">AU212A</strain>
    </source>
</reference>
<organism evidence="1 2">
    <name type="scientific">Scutellospora calospora</name>
    <dbReference type="NCBI Taxonomy" id="85575"/>
    <lineage>
        <taxon>Eukaryota</taxon>
        <taxon>Fungi</taxon>
        <taxon>Fungi incertae sedis</taxon>
        <taxon>Mucoromycota</taxon>
        <taxon>Glomeromycotina</taxon>
        <taxon>Glomeromycetes</taxon>
        <taxon>Diversisporales</taxon>
        <taxon>Gigasporaceae</taxon>
        <taxon>Scutellospora</taxon>
    </lineage>
</organism>
<proteinExistence type="predicted"/>
<dbReference type="EMBL" id="CAJVPM010000323">
    <property type="protein sequence ID" value="CAG8441609.1"/>
    <property type="molecule type" value="Genomic_DNA"/>
</dbReference>
<evidence type="ECO:0000313" key="1">
    <source>
        <dbReference type="EMBL" id="CAG8441609.1"/>
    </source>
</evidence>
<gene>
    <name evidence="1" type="ORF">SCALOS_LOCUS665</name>
</gene>
<evidence type="ECO:0000313" key="2">
    <source>
        <dbReference type="Proteomes" id="UP000789860"/>
    </source>
</evidence>
<comment type="caution">
    <text evidence="1">The sequence shown here is derived from an EMBL/GenBank/DDBJ whole genome shotgun (WGS) entry which is preliminary data.</text>
</comment>
<dbReference type="Proteomes" id="UP000789860">
    <property type="component" value="Unassembled WGS sequence"/>
</dbReference>
<accession>A0ACA9JXR8</accession>
<sequence>MPTWRTYFTNVPPTVKTLTFLIVFISALGVLKRFHRWIENPFAIDVLPDFAMVPGHAIQKFWTFFTAGFLETDPMSLIGSVITMAACGKYLERAWGSKDFLKFVGIILIGVTLATFLTYLLEYTITGDQYYLYEVQANGMIGVICGFLVALKQLVPEHLVRIPLSVRVK</sequence>
<name>A0ACA9JXR8_9GLOM</name>